<dbReference type="InterPro" id="IPR004408">
    <property type="entry name" value="Biotin_CoA_COase_ligase"/>
</dbReference>
<feature type="binding site" evidence="6">
    <location>
        <position position="197"/>
    </location>
    <ligand>
        <name>biotin</name>
        <dbReference type="ChEBI" id="CHEBI:57586"/>
    </ligand>
</feature>
<gene>
    <name evidence="6" type="primary">birA</name>
    <name evidence="8" type="ORF">IDSA_10590</name>
</gene>
<keyword evidence="9" id="KW-1185">Reference proteome</keyword>
<keyword evidence="3 6" id="KW-0067">ATP-binding</keyword>
<feature type="domain" description="BPL/LPL catalytic" evidence="7">
    <location>
        <begin position="89"/>
        <end position="269"/>
    </location>
</feature>
<dbReference type="PROSITE" id="PS51733">
    <property type="entry name" value="BPL_LPL_CATALYTIC"/>
    <property type="match status" value="1"/>
</dbReference>
<dbReference type="AlphaFoldDB" id="A0A094IWJ6"/>
<keyword evidence="6" id="KW-0678">Repressor</keyword>
<evidence type="ECO:0000256" key="6">
    <source>
        <dbReference type="HAMAP-Rule" id="MF_00978"/>
    </source>
</evidence>
<dbReference type="Gene3D" id="3.30.930.10">
    <property type="entry name" value="Bira Bifunctional Protein, Domain 2"/>
    <property type="match status" value="1"/>
</dbReference>
<dbReference type="InterPro" id="IPR030855">
    <property type="entry name" value="Bifunct_BirA"/>
</dbReference>
<comment type="similarity">
    <text evidence="6">Belongs to the biotin--protein ligase family.</text>
</comment>
<dbReference type="RefSeq" id="WP_034776526.1">
    <property type="nucleotide sequence ID" value="NZ_JPER01000006.1"/>
</dbReference>
<dbReference type="SUPFAM" id="SSF50037">
    <property type="entry name" value="C-terminal domain of transcriptional repressors"/>
    <property type="match status" value="1"/>
</dbReference>
<evidence type="ECO:0000256" key="3">
    <source>
        <dbReference type="ARBA" id="ARBA00022840"/>
    </source>
</evidence>
<dbReference type="InterPro" id="IPR008988">
    <property type="entry name" value="Transcriptional_repressor_C"/>
</dbReference>
<organism evidence="8 9">
    <name type="scientific">Pseudidiomarina salinarum</name>
    <dbReference type="NCBI Taxonomy" id="435908"/>
    <lineage>
        <taxon>Bacteria</taxon>
        <taxon>Pseudomonadati</taxon>
        <taxon>Pseudomonadota</taxon>
        <taxon>Gammaproteobacteria</taxon>
        <taxon>Alteromonadales</taxon>
        <taxon>Idiomarinaceae</taxon>
        <taxon>Pseudidiomarina</taxon>
    </lineage>
</organism>
<keyword evidence="6" id="KW-0238">DNA-binding</keyword>
<comment type="caution">
    <text evidence="8">The sequence shown here is derived from an EMBL/GenBank/DDBJ whole genome shotgun (WGS) entry which is preliminary data.</text>
</comment>
<dbReference type="Pfam" id="PF02237">
    <property type="entry name" value="BPL_C"/>
    <property type="match status" value="1"/>
</dbReference>
<name>A0A094IWJ6_9GAMM</name>
<keyword evidence="6" id="KW-0805">Transcription regulation</keyword>
<dbReference type="InterPro" id="IPR004143">
    <property type="entry name" value="BPL_LPL_catalytic"/>
</dbReference>
<feature type="binding site" evidence="6">
    <location>
        <begin position="130"/>
        <end position="132"/>
    </location>
    <ligand>
        <name>biotin</name>
        <dbReference type="ChEBI" id="CHEBI:57586"/>
    </ligand>
</feature>
<dbReference type="InterPro" id="IPR045864">
    <property type="entry name" value="aa-tRNA-synth_II/BPL/LPL"/>
</dbReference>
<dbReference type="CDD" id="cd16442">
    <property type="entry name" value="BPL"/>
    <property type="match status" value="1"/>
</dbReference>
<dbReference type="SUPFAM" id="SSF46785">
    <property type="entry name" value="Winged helix' DNA-binding domain"/>
    <property type="match status" value="1"/>
</dbReference>
<evidence type="ECO:0000256" key="4">
    <source>
        <dbReference type="ARBA" id="ARBA00023267"/>
    </source>
</evidence>
<dbReference type="InterPro" id="IPR036388">
    <property type="entry name" value="WH-like_DNA-bd_sf"/>
</dbReference>
<dbReference type="NCBIfam" id="TIGR00121">
    <property type="entry name" value="birA_ligase"/>
    <property type="match status" value="1"/>
</dbReference>
<feature type="binding site" evidence="6">
    <location>
        <begin position="102"/>
        <end position="104"/>
    </location>
    <ligand>
        <name>biotin</name>
        <dbReference type="ChEBI" id="CHEBI:57586"/>
    </ligand>
</feature>
<dbReference type="PANTHER" id="PTHR12835">
    <property type="entry name" value="BIOTIN PROTEIN LIGASE"/>
    <property type="match status" value="1"/>
</dbReference>
<dbReference type="Proteomes" id="UP000054363">
    <property type="component" value="Unassembled WGS sequence"/>
</dbReference>
<comment type="function">
    <text evidence="6">Acts both as a biotin--[acetyl-CoA-carboxylase] ligase and a biotin-operon repressor. In the presence of ATP, BirA activates biotin to form the BirA-biotinyl-5'-adenylate (BirA-bio-5'-AMP or holoBirA) complex. HoloBirA can either transfer the biotinyl moiety to the biotin carboxyl carrier protein (BCCP) subunit of acetyl-CoA carboxylase, or bind to the biotin operator site and inhibit transcription of the operon.</text>
</comment>
<dbReference type="Gene3D" id="1.10.10.10">
    <property type="entry name" value="Winged helix-like DNA-binding domain superfamily/Winged helix DNA-binding domain"/>
    <property type="match status" value="1"/>
</dbReference>
<evidence type="ECO:0000256" key="2">
    <source>
        <dbReference type="ARBA" id="ARBA00022741"/>
    </source>
</evidence>
<dbReference type="OrthoDB" id="9807064at2"/>
<dbReference type="GO" id="GO:0003677">
    <property type="term" value="F:DNA binding"/>
    <property type="evidence" value="ECO:0007669"/>
    <property type="project" value="UniProtKB-UniRule"/>
</dbReference>
<dbReference type="PANTHER" id="PTHR12835:SF5">
    <property type="entry name" value="BIOTIN--PROTEIN LIGASE"/>
    <property type="match status" value="1"/>
</dbReference>
<reference evidence="8 9" key="1">
    <citation type="submission" date="2014-06" db="EMBL/GenBank/DDBJ databases">
        <title>The draft genome sequence of Idiomarina salinarum ISL-52.</title>
        <authorList>
            <person name="Du J."/>
            <person name="Shao Z."/>
        </authorList>
    </citation>
    <scope>NUCLEOTIDE SEQUENCE [LARGE SCALE GENOMIC DNA]</scope>
    <source>
        <strain evidence="8 9">ISL-52</strain>
    </source>
</reference>
<dbReference type="HAMAP" id="MF_00978">
    <property type="entry name" value="Bifunct_BirA"/>
    <property type="match status" value="1"/>
</dbReference>
<keyword evidence="2 6" id="KW-0547">Nucleotide-binding</keyword>
<evidence type="ECO:0000256" key="1">
    <source>
        <dbReference type="ARBA" id="ARBA00022598"/>
    </source>
</evidence>
<dbReference type="GO" id="GO:0005737">
    <property type="term" value="C:cytoplasm"/>
    <property type="evidence" value="ECO:0007669"/>
    <property type="project" value="TreeGrafter"/>
</dbReference>
<evidence type="ECO:0000259" key="7">
    <source>
        <dbReference type="PROSITE" id="PS51733"/>
    </source>
</evidence>
<protein>
    <recommendedName>
        <fullName evidence="6">Bifunctional ligase/repressor BirA</fullName>
    </recommendedName>
    <alternativeName>
        <fullName evidence="6">Biotin operon repressor</fullName>
    </alternativeName>
    <alternativeName>
        <fullName evidence="6">Biotin--[acetyl-CoA-carboxylase] ligase</fullName>
        <ecNumber evidence="6">6.3.4.15</ecNumber>
    </alternativeName>
    <alternativeName>
        <fullName evidence="6">Biotin--protein ligase</fullName>
    </alternativeName>
    <alternativeName>
        <fullName evidence="6">Biotin-[acetyl-CoA carboxylase] synthetase</fullName>
    </alternativeName>
</protein>
<dbReference type="Gene3D" id="2.30.30.100">
    <property type="match status" value="1"/>
</dbReference>
<dbReference type="GO" id="GO:0005524">
    <property type="term" value="F:ATP binding"/>
    <property type="evidence" value="ECO:0007669"/>
    <property type="project" value="UniProtKB-UniRule"/>
</dbReference>
<dbReference type="eggNOG" id="COG1654">
    <property type="taxonomic scope" value="Bacteria"/>
</dbReference>
<evidence type="ECO:0000313" key="9">
    <source>
        <dbReference type="Proteomes" id="UP000054363"/>
    </source>
</evidence>
<dbReference type="InterPro" id="IPR036390">
    <property type="entry name" value="WH_DNA-bd_sf"/>
</dbReference>
<dbReference type="NCBIfam" id="NF008847">
    <property type="entry name" value="PRK11886.1-2"/>
    <property type="match status" value="1"/>
</dbReference>
<evidence type="ECO:0000313" key="8">
    <source>
        <dbReference type="EMBL" id="KFZ30199.1"/>
    </source>
</evidence>
<dbReference type="GO" id="GO:0006355">
    <property type="term" value="P:regulation of DNA-templated transcription"/>
    <property type="evidence" value="ECO:0007669"/>
    <property type="project" value="UniProtKB-UniRule"/>
</dbReference>
<dbReference type="Pfam" id="PF08279">
    <property type="entry name" value="HTH_11"/>
    <property type="match status" value="1"/>
</dbReference>
<dbReference type="EC" id="6.3.4.15" evidence="6"/>
<dbReference type="InterPro" id="IPR013196">
    <property type="entry name" value="HTH_11"/>
</dbReference>
<keyword evidence="4 6" id="KW-0092">Biotin</keyword>
<proteinExistence type="inferred from homology"/>
<keyword evidence="6" id="KW-0804">Transcription</keyword>
<dbReference type="EMBL" id="JPER01000006">
    <property type="protein sequence ID" value="KFZ30199.1"/>
    <property type="molecule type" value="Genomic_DNA"/>
</dbReference>
<dbReference type="GO" id="GO:0004077">
    <property type="term" value="F:biotin--[biotin carboxyl-carrier protein] ligase activity"/>
    <property type="evidence" value="ECO:0007669"/>
    <property type="project" value="UniProtKB-UniRule"/>
</dbReference>
<dbReference type="InterPro" id="IPR003142">
    <property type="entry name" value="BPL_C"/>
</dbReference>
<dbReference type="Pfam" id="PF03099">
    <property type="entry name" value="BPL_LplA_LipB"/>
    <property type="match status" value="1"/>
</dbReference>
<accession>A0A094IWJ6</accession>
<keyword evidence="1 6" id="KW-0436">Ligase</keyword>
<feature type="binding site" evidence="6">
    <location>
        <position position="126"/>
    </location>
    <ligand>
        <name>biotin</name>
        <dbReference type="ChEBI" id="CHEBI:57586"/>
    </ligand>
</feature>
<feature type="DNA-binding region" description="H-T-H motif" evidence="6">
    <location>
        <begin position="23"/>
        <end position="42"/>
    </location>
</feature>
<evidence type="ECO:0000256" key="5">
    <source>
        <dbReference type="ARBA" id="ARBA00047846"/>
    </source>
</evidence>
<sequence>MKQRELNIIRIIELLADGQFHSGSDIGELLGVSRTSVGQYVSAIEKLGLDVFRVSGKGYRLAEPLQLLSKDRVSAALAELVATSGSATAQNADVVLERVVGSSNDYLRQLREVTTPAGFAVLAEAQTQGRGRRGKVWHSPFGSNLYMSMHWPLTQGMAGAMGLSIAVGTLIAEMLHNLGVFGVELKWPNDVLVDGRKIAGILVELEGQATGAANAVIGVGINLAMPLSVEQNIDQPWTDLRQALQGPFDRNLLAADLIYRCREGLQTFEEKGLKPFIRTWLHYDRLALQPVKVIMGDNVIEGIAEGIDEQGALLLSRNGKIERYHAGEVSLRYE</sequence>
<dbReference type="SUPFAM" id="SSF55681">
    <property type="entry name" value="Class II aaRS and biotin synthetases"/>
    <property type="match status" value="1"/>
</dbReference>
<dbReference type="STRING" id="435908.IDSA_10590"/>
<dbReference type="eggNOG" id="COG0340">
    <property type="taxonomic scope" value="Bacteria"/>
</dbReference>
<comment type="catalytic activity">
    <reaction evidence="5 6">
        <text>biotin + L-lysyl-[protein] + ATP = N(6)-biotinyl-L-lysyl-[protein] + AMP + diphosphate + H(+)</text>
        <dbReference type="Rhea" id="RHEA:11756"/>
        <dbReference type="Rhea" id="RHEA-COMP:9752"/>
        <dbReference type="Rhea" id="RHEA-COMP:10505"/>
        <dbReference type="ChEBI" id="CHEBI:15378"/>
        <dbReference type="ChEBI" id="CHEBI:29969"/>
        <dbReference type="ChEBI" id="CHEBI:30616"/>
        <dbReference type="ChEBI" id="CHEBI:33019"/>
        <dbReference type="ChEBI" id="CHEBI:57586"/>
        <dbReference type="ChEBI" id="CHEBI:83144"/>
        <dbReference type="ChEBI" id="CHEBI:456215"/>
        <dbReference type="EC" id="6.3.4.15"/>
    </reaction>
</comment>